<dbReference type="EMBL" id="CM045765">
    <property type="protein sequence ID" value="KAI8001198.1"/>
    <property type="molecule type" value="Genomic_DNA"/>
</dbReference>
<evidence type="ECO:0000313" key="2">
    <source>
        <dbReference type="Proteomes" id="UP001060215"/>
    </source>
</evidence>
<gene>
    <name evidence="1" type="ORF">LOK49_LG09G02500</name>
</gene>
<name>A0ACC0GLA0_9ERIC</name>
<keyword evidence="2" id="KW-1185">Reference proteome</keyword>
<protein>
    <submittedName>
        <fullName evidence="1">Uncharacterized protein</fullName>
    </submittedName>
</protein>
<reference evidence="1 2" key="1">
    <citation type="journal article" date="2022" name="Plant J.">
        <title>Chromosome-level genome of Camellia lanceoleosa provides a valuable resource for understanding genome evolution and self-incompatibility.</title>
        <authorList>
            <person name="Gong W."/>
            <person name="Xiao S."/>
            <person name="Wang L."/>
            <person name="Liao Z."/>
            <person name="Chang Y."/>
            <person name="Mo W."/>
            <person name="Hu G."/>
            <person name="Li W."/>
            <person name="Zhao G."/>
            <person name="Zhu H."/>
            <person name="Hu X."/>
            <person name="Ji K."/>
            <person name="Xiang X."/>
            <person name="Song Q."/>
            <person name="Yuan D."/>
            <person name="Jin S."/>
            <person name="Zhang L."/>
        </authorList>
    </citation>
    <scope>NUCLEOTIDE SEQUENCE [LARGE SCALE GENOMIC DNA]</scope>
    <source>
        <strain evidence="1">SQ_2022a</strain>
    </source>
</reference>
<sequence length="142" mass="15922">MHKAKLKLSTCLSLIAILSTSSSLPTFFMASKPFLKFSPFTVLPTTPCSQTHLFQSKRFIFSTFPSKPISKIQLFSLKNPGFSSVSDANIHTPVYQLYGETLEENGIDLAEVKVLRRKMEELGIDGNLCKPGQYNHLICPMY</sequence>
<comment type="caution">
    <text evidence="1">The sequence shown here is derived from an EMBL/GenBank/DDBJ whole genome shotgun (WGS) entry which is preliminary data.</text>
</comment>
<dbReference type="Proteomes" id="UP001060215">
    <property type="component" value="Chromosome 8"/>
</dbReference>
<accession>A0ACC0GLA0</accession>
<proteinExistence type="predicted"/>
<evidence type="ECO:0000313" key="1">
    <source>
        <dbReference type="EMBL" id="KAI8001198.1"/>
    </source>
</evidence>
<organism evidence="1 2">
    <name type="scientific">Camellia lanceoleosa</name>
    <dbReference type="NCBI Taxonomy" id="1840588"/>
    <lineage>
        <taxon>Eukaryota</taxon>
        <taxon>Viridiplantae</taxon>
        <taxon>Streptophyta</taxon>
        <taxon>Embryophyta</taxon>
        <taxon>Tracheophyta</taxon>
        <taxon>Spermatophyta</taxon>
        <taxon>Magnoliopsida</taxon>
        <taxon>eudicotyledons</taxon>
        <taxon>Gunneridae</taxon>
        <taxon>Pentapetalae</taxon>
        <taxon>asterids</taxon>
        <taxon>Ericales</taxon>
        <taxon>Theaceae</taxon>
        <taxon>Camellia</taxon>
    </lineage>
</organism>